<accession>A0ACD1ABE2</accession>
<dbReference type="Proteomes" id="UP000594014">
    <property type="component" value="Chromosome"/>
</dbReference>
<proteinExistence type="predicted"/>
<dbReference type="EMBL" id="CP042469">
    <property type="protein sequence ID" value="QOX63510.1"/>
    <property type="molecule type" value="Genomic_DNA"/>
</dbReference>
<organism evidence="1 2">
    <name type="scientific">Anoxybacterium hadale</name>
    <dbReference type="NCBI Taxonomy" id="3408580"/>
    <lineage>
        <taxon>Bacteria</taxon>
        <taxon>Bacillati</taxon>
        <taxon>Bacillota</taxon>
        <taxon>Clostridia</taxon>
        <taxon>Peptostreptococcales</taxon>
        <taxon>Anaerovoracaceae</taxon>
        <taxon>Anoxybacterium</taxon>
    </lineage>
</organism>
<keyword evidence="2" id="KW-1185">Reference proteome</keyword>
<gene>
    <name evidence="1" type="ORF">FRZ06_09175</name>
</gene>
<evidence type="ECO:0000313" key="1">
    <source>
        <dbReference type="EMBL" id="QOX63510.1"/>
    </source>
</evidence>
<name>A0ACD1ABE2_9FIRM</name>
<reference evidence="1" key="1">
    <citation type="submission" date="2019-08" db="EMBL/GenBank/DDBJ databases">
        <title>Genome sequence of Clostridiales bacterium MT110.</title>
        <authorList>
            <person name="Cao J."/>
        </authorList>
    </citation>
    <scope>NUCLEOTIDE SEQUENCE</scope>
    <source>
        <strain evidence="1">MT110</strain>
    </source>
</reference>
<evidence type="ECO:0000313" key="2">
    <source>
        <dbReference type="Proteomes" id="UP000594014"/>
    </source>
</evidence>
<protein>
    <submittedName>
        <fullName evidence="1">DUF4179 domain-containing protein</fullName>
    </submittedName>
</protein>
<sequence>MNQIYSMLNDIKTDPDSYEREELSEVDQKRILKDLKASGRLDNGCTQPEAAKIRSRFHQSGTNEIGSHLQQSGTGKASRSSFLKAGTGKLASAAICGFIAAIMIGGIAYADEIQAAAKSASWQIASYLGIEKELDDYVTVVSTSRSSKGYTVTLNEVILDHDELLVSSTVQSGEKMDDGLHASANIYINGKRASESAGGSLRKIDEQTLESVISYKLNEQYTADPLDFEIKYDFTSPEGKEINGNWDFRFKASGTALAADTIHIPLQVSYRLPNGELIQLTEFTSNSIGSKIYFQSVEPSKEEGRSYDMNLEGTDQMGNKVIFYLSYRNQERGAFKLSEPLLDSAEVLSLQPYAVAFPEKSGRLSNDFKPVGESFDLSLDR</sequence>